<reference evidence="1 2" key="1">
    <citation type="submission" date="2019-04" db="EMBL/GenBank/DDBJ databases">
        <title>Draft genome sequence of Robertkochia marina CC-AMO-30D.</title>
        <authorList>
            <person name="Hameed A."/>
            <person name="Lin S.-Y."/>
            <person name="Shahina M."/>
            <person name="Lai W.-A."/>
            <person name="Young C.-C."/>
        </authorList>
    </citation>
    <scope>NUCLEOTIDE SEQUENCE [LARGE SCALE GENOMIC DNA]</scope>
    <source>
        <strain evidence="1 2">CC-AMO-30D</strain>
    </source>
</reference>
<dbReference type="RefSeq" id="WP_136335342.1">
    <property type="nucleotide sequence ID" value="NZ_QXMP01000002.1"/>
</dbReference>
<sequence length="215" mass="24267">MKNLKKIVTVILAVLLIYGFTSKSEELPDLNATQSLMNNNRTDINEEPPSQSAVYIVREEVEGRFAITLVDNENNLVATIGYPEVLPTYCGGGVPDDRVAVQQVNHPKKDDRIHELIKGEMTVKVFQGPLDTEDFSVWCPFFESPPLLAEGNVRVHSTMDEKSSKWKWNVHFQGSLSSPDNEKKKVNAKVKYEWREGDPPGTLIDLVKEVRISLK</sequence>
<evidence type="ECO:0000313" key="1">
    <source>
        <dbReference type="EMBL" id="THD69851.1"/>
    </source>
</evidence>
<organism evidence="1 2">
    <name type="scientific">Robertkochia marina</name>
    <dbReference type="NCBI Taxonomy" id="1227945"/>
    <lineage>
        <taxon>Bacteria</taxon>
        <taxon>Pseudomonadati</taxon>
        <taxon>Bacteroidota</taxon>
        <taxon>Flavobacteriia</taxon>
        <taxon>Flavobacteriales</taxon>
        <taxon>Flavobacteriaceae</taxon>
        <taxon>Robertkochia</taxon>
    </lineage>
</organism>
<dbReference type="AlphaFoldDB" id="A0A4S3M634"/>
<evidence type="ECO:0000313" key="2">
    <source>
        <dbReference type="Proteomes" id="UP000305939"/>
    </source>
</evidence>
<proteinExistence type="predicted"/>
<dbReference type="EMBL" id="SSMC01000001">
    <property type="protein sequence ID" value="THD69851.1"/>
    <property type="molecule type" value="Genomic_DNA"/>
</dbReference>
<name>A0A4S3M634_9FLAO</name>
<protein>
    <submittedName>
        <fullName evidence="1">Uncharacterized protein</fullName>
    </submittedName>
</protein>
<comment type="caution">
    <text evidence="1">The sequence shown here is derived from an EMBL/GenBank/DDBJ whole genome shotgun (WGS) entry which is preliminary data.</text>
</comment>
<gene>
    <name evidence="1" type="ORF">E7Z59_05860</name>
</gene>
<dbReference type="Proteomes" id="UP000305939">
    <property type="component" value="Unassembled WGS sequence"/>
</dbReference>
<accession>A0A4S3M634</accession>
<keyword evidence="2" id="KW-1185">Reference proteome</keyword>